<name>A0A8H4QG63_9AGAR</name>
<evidence type="ECO:0000256" key="1">
    <source>
        <dbReference type="ARBA" id="ARBA00004141"/>
    </source>
</evidence>
<organism evidence="4 5">
    <name type="scientific">Agrocybe pediades</name>
    <dbReference type="NCBI Taxonomy" id="84607"/>
    <lineage>
        <taxon>Eukaryota</taxon>
        <taxon>Fungi</taxon>
        <taxon>Dikarya</taxon>
        <taxon>Basidiomycota</taxon>
        <taxon>Agaricomycotina</taxon>
        <taxon>Agaricomycetes</taxon>
        <taxon>Agaricomycetidae</taxon>
        <taxon>Agaricales</taxon>
        <taxon>Agaricineae</taxon>
        <taxon>Strophariaceae</taxon>
        <taxon>Agrocybe</taxon>
    </lineage>
</organism>
<keyword evidence="3" id="KW-1133">Transmembrane helix</keyword>
<dbReference type="PANTHER" id="PTHR11360">
    <property type="entry name" value="MONOCARBOXYLATE TRANSPORTER"/>
    <property type="match status" value="1"/>
</dbReference>
<dbReference type="Pfam" id="PF07690">
    <property type="entry name" value="MFS_1"/>
    <property type="match status" value="1"/>
</dbReference>
<evidence type="ECO:0000313" key="5">
    <source>
        <dbReference type="Proteomes" id="UP000521872"/>
    </source>
</evidence>
<proteinExistence type="inferred from homology"/>
<dbReference type="InterPro" id="IPR036259">
    <property type="entry name" value="MFS_trans_sf"/>
</dbReference>
<protein>
    <recommendedName>
        <fullName evidence="6">Major facilitator superfamily (MFS) profile domain-containing protein</fullName>
    </recommendedName>
</protein>
<dbReference type="PANTHER" id="PTHR11360:SF234">
    <property type="entry name" value="MFS-TYPE TRANSPORTER DBAD-RELATED"/>
    <property type="match status" value="1"/>
</dbReference>
<feature type="transmembrane region" description="Helical" evidence="3">
    <location>
        <begin position="202"/>
        <end position="222"/>
    </location>
</feature>
<gene>
    <name evidence="4" type="ORF">D9613_006742</name>
</gene>
<evidence type="ECO:0008006" key="6">
    <source>
        <dbReference type="Google" id="ProtNLM"/>
    </source>
</evidence>
<evidence type="ECO:0000256" key="2">
    <source>
        <dbReference type="ARBA" id="ARBA00006727"/>
    </source>
</evidence>
<dbReference type="AlphaFoldDB" id="A0A8H4QG63"/>
<reference evidence="4 5" key="1">
    <citation type="submission" date="2019-12" db="EMBL/GenBank/DDBJ databases">
        <authorList>
            <person name="Floudas D."/>
            <person name="Bentzer J."/>
            <person name="Ahren D."/>
            <person name="Johansson T."/>
            <person name="Persson P."/>
            <person name="Tunlid A."/>
        </authorList>
    </citation>
    <scope>NUCLEOTIDE SEQUENCE [LARGE SCALE GENOMIC DNA]</scope>
    <source>
        <strain evidence="4 5">CBS 102.39</strain>
    </source>
</reference>
<keyword evidence="3" id="KW-0472">Membrane</keyword>
<feature type="transmembrane region" description="Helical" evidence="3">
    <location>
        <begin position="433"/>
        <end position="454"/>
    </location>
</feature>
<feature type="transmembrane region" description="Helical" evidence="3">
    <location>
        <begin position="402"/>
        <end position="421"/>
    </location>
</feature>
<evidence type="ECO:0000313" key="4">
    <source>
        <dbReference type="EMBL" id="KAF4610519.1"/>
    </source>
</evidence>
<dbReference type="InterPro" id="IPR011701">
    <property type="entry name" value="MFS"/>
</dbReference>
<feature type="transmembrane region" description="Helical" evidence="3">
    <location>
        <begin position="309"/>
        <end position="328"/>
    </location>
</feature>
<dbReference type="GO" id="GO:0016020">
    <property type="term" value="C:membrane"/>
    <property type="evidence" value="ECO:0007669"/>
    <property type="project" value="UniProtKB-SubCell"/>
</dbReference>
<accession>A0A8H4QG63</accession>
<comment type="subcellular location">
    <subcellularLocation>
        <location evidence="1">Membrane</location>
        <topology evidence="1">Multi-pass membrane protein</topology>
    </subcellularLocation>
</comment>
<feature type="transmembrane region" description="Helical" evidence="3">
    <location>
        <begin position="234"/>
        <end position="253"/>
    </location>
</feature>
<sequence length="464" mass="49919">MKASAHLCCHHFTFFYDVTRNEATTTMTDLGKNEATLQEAQPTTMLDTEQHEPGPLVSTDNSATTTFIAESAPSSEISHDIKKKDSENVPLDQHVAYSGLEVEKKTGYSEEVQDAGLGAWMTVVGAMKEIAKFPLEIFTLSESTKPDRAASSPESYSTKAYSPAAFIKVFLSQSVGVGLGGGLILAPTTGIVSLHFTKNRNLAYGITLTGVSVGAVVLPIALNHLIPRIGFAQAVRVDAYIALGCLVVGNALLRLPEAYKNKKPTVVNVVDFFRDPAYVTFIVGFPYDLYTSPKPDALYSILHHIDTNLAFYSLAIINGASALGRIGANYFADRYGVWKLQVPTTLLAGVSIWSMLTVKDKSSMIAVSFFYGIFSGAWLSLAMGALASLATCPQEIGARIGVALAICSLGLLGSIPAQGALLTDRYLWARPVAFSGSMMFGASILYALTWWIVVRKKNAQTSIV</sequence>
<dbReference type="EMBL" id="JAACJL010000058">
    <property type="protein sequence ID" value="KAF4610519.1"/>
    <property type="molecule type" value="Genomic_DNA"/>
</dbReference>
<dbReference type="Proteomes" id="UP000521872">
    <property type="component" value="Unassembled WGS sequence"/>
</dbReference>
<keyword evidence="3" id="KW-0812">Transmembrane</keyword>
<comment type="similarity">
    <text evidence="2">Belongs to the major facilitator superfamily. Monocarboxylate porter (TC 2.A.1.13) family.</text>
</comment>
<dbReference type="InterPro" id="IPR050327">
    <property type="entry name" value="Proton-linked_MCT"/>
</dbReference>
<dbReference type="Gene3D" id="1.20.1250.20">
    <property type="entry name" value="MFS general substrate transporter like domains"/>
    <property type="match status" value="1"/>
</dbReference>
<evidence type="ECO:0000256" key="3">
    <source>
        <dbReference type="SAM" id="Phobius"/>
    </source>
</evidence>
<feature type="transmembrane region" description="Helical" evidence="3">
    <location>
        <begin position="175"/>
        <end position="196"/>
    </location>
</feature>
<keyword evidence="5" id="KW-1185">Reference proteome</keyword>
<feature type="transmembrane region" description="Helical" evidence="3">
    <location>
        <begin position="364"/>
        <end position="390"/>
    </location>
</feature>
<dbReference type="SUPFAM" id="SSF103473">
    <property type="entry name" value="MFS general substrate transporter"/>
    <property type="match status" value="1"/>
</dbReference>
<comment type="caution">
    <text evidence="4">The sequence shown here is derived from an EMBL/GenBank/DDBJ whole genome shotgun (WGS) entry which is preliminary data.</text>
</comment>
<dbReference type="GO" id="GO:0022857">
    <property type="term" value="F:transmembrane transporter activity"/>
    <property type="evidence" value="ECO:0007669"/>
    <property type="project" value="InterPro"/>
</dbReference>